<name>W7CPL1_9LIST</name>
<evidence type="ECO:0000256" key="1">
    <source>
        <dbReference type="ARBA" id="ARBA00005336"/>
    </source>
</evidence>
<sequence length="921" mass="101818">MSGKLTKRRSRKIKMSEQLTRDRAERQARRLAIKQLPLAQKKEALVADKRAQKRARLNDKRVLKALPKAERNERKKEAKVYRKLKNRPRRLIIWSAVALVVVGVAIKIGPTAAHMYTIMSGKNVVINTETPAGEKARALGNKVSREIAAEGIVLMKNEADNLPLKDTRVNVFGTAAFNFRYGGGGSGGIDTSAAVNLFDGLKQADVSYNQELRQFYEALPEVKKAEATQNDSGMMQVVKSMISGNDEDEPAIAYLKEKVIKQAQAYSDNAVILLASSGVESSDMSQEQLQLTKNKRALIQTVAANFDNVTVVVNAGNALELGYLEEFPQIKSIVWVGTPGPYGTAALGDVLAGKVNPSGRLTDTYAYDAKSAPATENFGDYKYNNLKQSYVNYQEGIYIGYRYYETYYKDDEVGYHKAVQFPYGHGLSYTDFDWEIVDKQLTTDKITVEVAVTNTGKRAGKDVVQLYYSAPYTNGGLEKSAVVLGAFGKTKLLQPGEKQTLTLSYSTNDMASYDANKEEAYVLEAGDYQLKLAQNVHQSTLDFTYKVPKTKVIKTDAVTGTTIKNQFAASEADLTYLSRADWQGTYPSDKANNHRAPQFVLDELAKKPTDSKLPMPQFEQDNQLKLADLKGLAYDDPKWEQFLDQFTKEELIDYVVNGAYQTEAIDRLGVPSAMLLDGPAGLNSFFKKFKAASFPSENVLAATWNDQLGYAMGAAIGKEAKVYGVHGWYAPAVNLHRTSMGGRNFEYFSEDPVLSGKMGAAVIKGAQAQDIIVFMKHFAMNDQETNARSGLYVWANEQSIRELHLRPFEIAVKEGKTLGTMSSFSLINGKWTGGNAELLNQVLRDEWGFEGVVSSDAVFGFMHADDAVVSGNDLMLDTMSAPKNVKRIKAAYEADPSGTAIGLRTSVHNIMYALLQTYLIK</sequence>
<dbReference type="InterPro" id="IPR036881">
    <property type="entry name" value="Glyco_hydro_3_C_sf"/>
</dbReference>
<dbReference type="OrthoDB" id="9805821at2"/>
<dbReference type="Gene3D" id="2.60.40.10">
    <property type="entry name" value="Immunoglobulins"/>
    <property type="match status" value="1"/>
</dbReference>
<dbReference type="GO" id="GO:0005975">
    <property type="term" value="P:carbohydrate metabolic process"/>
    <property type="evidence" value="ECO:0007669"/>
    <property type="project" value="InterPro"/>
</dbReference>
<proteinExistence type="inferred from homology"/>
<comment type="caution">
    <text evidence="6">The sequence shown here is derived from an EMBL/GenBank/DDBJ whole genome shotgun (WGS) entry which is preliminary data.</text>
</comment>
<dbReference type="Gene3D" id="3.20.20.300">
    <property type="entry name" value="Glycoside hydrolase, family 3, N-terminal domain"/>
    <property type="match status" value="1"/>
</dbReference>
<dbReference type="Proteomes" id="UP000019243">
    <property type="component" value="Unassembled WGS sequence"/>
</dbReference>
<keyword evidence="2" id="KW-0378">Hydrolase</keyword>
<dbReference type="GO" id="GO:0004553">
    <property type="term" value="F:hydrolase activity, hydrolyzing O-glycosyl compounds"/>
    <property type="evidence" value="ECO:0007669"/>
    <property type="project" value="InterPro"/>
</dbReference>
<dbReference type="InterPro" id="IPR002772">
    <property type="entry name" value="Glyco_hydro_3_C"/>
</dbReference>
<dbReference type="AlphaFoldDB" id="W7CPL1"/>
<dbReference type="InterPro" id="IPR017853">
    <property type="entry name" value="GH"/>
</dbReference>
<dbReference type="SUPFAM" id="SSF52279">
    <property type="entry name" value="Beta-D-glucan exohydrolase, C-terminal domain"/>
    <property type="match status" value="1"/>
</dbReference>
<dbReference type="InterPro" id="IPR026891">
    <property type="entry name" value="Fn3-like"/>
</dbReference>
<evidence type="ECO:0000256" key="4">
    <source>
        <dbReference type="SAM" id="Phobius"/>
    </source>
</evidence>
<evidence type="ECO:0000313" key="7">
    <source>
        <dbReference type="Proteomes" id="UP000019243"/>
    </source>
</evidence>
<dbReference type="EMBL" id="AODH01000011">
    <property type="protein sequence ID" value="EUJ41584.1"/>
    <property type="molecule type" value="Genomic_DNA"/>
</dbReference>
<evidence type="ECO:0000259" key="5">
    <source>
        <dbReference type="SMART" id="SM01217"/>
    </source>
</evidence>
<dbReference type="SMART" id="SM01217">
    <property type="entry name" value="Fn3_like"/>
    <property type="match status" value="1"/>
</dbReference>
<accession>W7CPL1</accession>
<feature type="domain" description="Fibronectin type III-like" evidence="5">
    <location>
        <begin position="462"/>
        <end position="536"/>
    </location>
</feature>
<dbReference type="PANTHER" id="PTHR42715">
    <property type="entry name" value="BETA-GLUCOSIDASE"/>
    <property type="match status" value="1"/>
</dbReference>
<keyword evidence="7" id="KW-1185">Reference proteome</keyword>
<dbReference type="PRINTS" id="PR00133">
    <property type="entry name" value="GLHYDRLASE3"/>
</dbReference>
<feature type="region of interest" description="Disordered" evidence="3">
    <location>
        <begin position="1"/>
        <end position="24"/>
    </location>
</feature>
<dbReference type="Pfam" id="PF14310">
    <property type="entry name" value="Fn3-like"/>
    <property type="match status" value="1"/>
</dbReference>
<dbReference type="SUPFAM" id="SSF51445">
    <property type="entry name" value="(Trans)glycosidases"/>
    <property type="match status" value="1"/>
</dbReference>
<dbReference type="InterPro" id="IPR001764">
    <property type="entry name" value="Glyco_hydro_3_N"/>
</dbReference>
<evidence type="ECO:0000256" key="2">
    <source>
        <dbReference type="ARBA" id="ARBA00022801"/>
    </source>
</evidence>
<comment type="similarity">
    <text evidence="1">Belongs to the glycosyl hydrolase 3 family.</text>
</comment>
<dbReference type="Pfam" id="PF00933">
    <property type="entry name" value="Glyco_hydro_3"/>
    <property type="match status" value="1"/>
</dbReference>
<evidence type="ECO:0000313" key="6">
    <source>
        <dbReference type="EMBL" id="EUJ41584.1"/>
    </source>
</evidence>
<dbReference type="Pfam" id="PF01915">
    <property type="entry name" value="Glyco_hydro_3_C"/>
    <property type="match status" value="1"/>
</dbReference>
<dbReference type="InterPro" id="IPR050288">
    <property type="entry name" value="Cellulose_deg_GH3"/>
</dbReference>
<gene>
    <name evidence="6" type="ORF">BCAMP_03345</name>
</gene>
<evidence type="ECO:0000256" key="3">
    <source>
        <dbReference type="SAM" id="MobiDB-lite"/>
    </source>
</evidence>
<dbReference type="PATRIC" id="fig|1265861.3.peg.653"/>
<dbReference type="STRING" id="1265861.BCAMP_03345"/>
<dbReference type="Gene3D" id="3.40.50.1700">
    <property type="entry name" value="Glycoside hydrolase family 3 C-terminal domain"/>
    <property type="match status" value="1"/>
</dbReference>
<protein>
    <submittedName>
        <fullName evidence="6">Beta-glucosidase</fullName>
    </submittedName>
</protein>
<keyword evidence="4" id="KW-1133">Transmembrane helix</keyword>
<dbReference type="RefSeq" id="WP_051456844.1">
    <property type="nucleotide sequence ID" value="NZ_AODH01000011.1"/>
</dbReference>
<dbReference type="InterPro" id="IPR036962">
    <property type="entry name" value="Glyco_hydro_3_N_sf"/>
</dbReference>
<dbReference type="InterPro" id="IPR013783">
    <property type="entry name" value="Ig-like_fold"/>
</dbReference>
<keyword evidence="4" id="KW-0812">Transmembrane</keyword>
<organism evidence="6 7">
    <name type="scientific">Brochothrix campestris FSL F6-1037</name>
    <dbReference type="NCBI Taxonomy" id="1265861"/>
    <lineage>
        <taxon>Bacteria</taxon>
        <taxon>Bacillati</taxon>
        <taxon>Bacillota</taxon>
        <taxon>Bacilli</taxon>
        <taxon>Bacillales</taxon>
        <taxon>Listeriaceae</taxon>
        <taxon>Brochothrix</taxon>
    </lineage>
</organism>
<reference evidence="6 7" key="1">
    <citation type="submission" date="2012-12" db="EMBL/GenBank/DDBJ databases">
        <title>Novel taxa of Listeriaceae from agricultural environments in the United States.</title>
        <authorList>
            <person name="den Bakker H.C."/>
            <person name="Allred A."/>
            <person name="Warchocki S."/>
            <person name="Wright E.M."/>
            <person name="Burrell A."/>
            <person name="Nightingale K.K."/>
            <person name="Kephart D."/>
            <person name="Wiedmann M."/>
        </authorList>
    </citation>
    <scope>NUCLEOTIDE SEQUENCE [LARGE SCALE GENOMIC DNA]</scope>
    <source>
        <strain evidence="6 7">FSL F6-1037</strain>
    </source>
</reference>
<feature type="transmembrane region" description="Helical" evidence="4">
    <location>
        <begin position="91"/>
        <end position="109"/>
    </location>
</feature>
<keyword evidence="4" id="KW-0472">Membrane</keyword>
<feature type="compositionally biased region" description="Basic residues" evidence="3">
    <location>
        <begin position="1"/>
        <end position="13"/>
    </location>
</feature>
<dbReference type="PANTHER" id="PTHR42715:SF10">
    <property type="entry name" value="BETA-GLUCOSIDASE"/>
    <property type="match status" value="1"/>
</dbReference>